<evidence type="ECO:0000313" key="3">
    <source>
        <dbReference type="Proteomes" id="UP000002505"/>
    </source>
</evidence>
<evidence type="ECO:0000256" key="1">
    <source>
        <dbReference type="SAM" id="MobiDB-lite"/>
    </source>
</evidence>
<reference evidence="2" key="1">
    <citation type="submission" date="2009-01" db="EMBL/GenBank/DDBJ databases">
        <title>Complete sequence of chromosome of Arthrobacter chlorophenolicus A6.</title>
        <authorList>
            <consortium name="US DOE Joint Genome Institute"/>
            <person name="Lucas S."/>
            <person name="Copeland A."/>
            <person name="Lapidus A."/>
            <person name="Glavina del Rio T."/>
            <person name="Tice H."/>
            <person name="Bruce D."/>
            <person name="Goodwin L."/>
            <person name="Pitluck S."/>
            <person name="Goltsman E."/>
            <person name="Clum A."/>
            <person name="Larimer F."/>
            <person name="Land M."/>
            <person name="Hauser L."/>
            <person name="Kyrpides N."/>
            <person name="Mikhailova N."/>
            <person name="Jansson J."/>
            <person name="Richardson P."/>
        </authorList>
    </citation>
    <scope>NUCLEOTIDE SEQUENCE [LARGE SCALE GENOMIC DNA]</scope>
    <source>
        <strain evidence="2">A6</strain>
    </source>
</reference>
<proteinExistence type="predicted"/>
<protein>
    <submittedName>
        <fullName evidence="2">Uncharacterized protein</fullName>
    </submittedName>
</protein>
<dbReference type="KEGG" id="ach:Achl_3152"/>
<dbReference type="HOGENOM" id="CLU_1522158_0_0_11"/>
<gene>
    <name evidence="2" type="ordered locus">Achl_3152</name>
</gene>
<dbReference type="EMBL" id="CP001341">
    <property type="protein sequence ID" value="ACL41113.1"/>
    <property type="molecule type" value="Genomic_DNA"/>
</dbReference>
<feature type="region of interest" description="Disordered" evidence="1">
    <location>
        <begin position="1"/>
        <end position="24"/>
    </location>
</feature>
<dbReference type="Proteomes" id="UP000002505">
    <property type="component" value="Chromosome"/>
</dbReference>
<dbReference type="STRING" id="452863.Achl_3152"/>
<name>B8HFS0_PSECP</name>
<keyword evidence="3" id="KW-1185">Reference proteome</keyword>
<organism evidence="2 3">
    <name type="scientific">Pseudarthrobacter chlorophenolicus (strain ATCC 700700 / DSM 12829 / CIP 107037 / JCM 12360 / KCTC 9906 / NCIMB 13794 / A6)</name>
    <name type="common">Arthrobacter chlorophenolicus</name>
    <dbReference type="NCBI Taxonomy" id="452863"/>
    <lineage>
        <taxon>Bacteria</taxon>
        <taxon>Bacillati</taxon>
        <taxon>Actinomycetota</taxon>
        <taxon>Actinomycetes</taxon>
        <taxon>Micrococcales</taxon>
        <taxon>Micrococcaceae</taxon>
        <taxon>Pseudarthrobacter</taxon>
    </lineage>
</organism>
<accession>B8HFS0</accession>
<sequence length="190" mass="19846">MPRPLSVSPKGRTPATARETPARKPAGAVVGAVLVAGLALGGCEYTYDDGRSYAASAGAEATAAPGPLFTRDPLTRDPVGQDELDGWVARTLPEAPQPAVHLGAGVLAAGEVRSDASPALETGTYALTLACRSQRRVNFTVRSDTLTLVDLGLRCGINRENVIYLSAPTALTVTVEARTGANYAFRLRKL</sequence>
<dbReference type="AlphaFoldDB" id="B8HFS0"/>
<dbReference type="RefSeq" id="WP_015938309.1">
    <property type="nucleotide sequence ID" value="NC_011886.1"/>
</dbReference>
<evidence type="ECO:0000313" key="2">
    <source>
        <dbReference type="EMBL" id="ACL41113.1"/>
    </source>
</evidence>